<keyword evidence="5" id="KW-1185">Reference proteome</keyword>
<dbReference type="InterPro" id="IPR029058">
    <property type="entry name" value="AB_hydrolase_fold"/>
</dbReference>
<dbReference type="EMBL" id="JBAHYK010000394">
    <property type="protein sequence ID" value="KAL0574466.1"/>
    <property type="molecule type" value="Genomic_DNA"/>
</dbReference>
<dbReference type="PRINTS" id="PR00412">
    <property type="entry name" value="EPOXHYDRLASE"/>
</dbReference>
<reference evidence="4 5" key="1">
    <citation type="submission" date="2024-02" db="EMBL/GenBank/DDBJ databases">
        <title>A draft genome for the cacao thread blight pathogen Marasmius crinis-equi.</title>
        <authorList>
            <person name="Cohen S.P."/>
            <person name="Baruah I.K."/>
            <person name="Amoako-Attah I."/>
            <person name="Bukari Y."/>
            <person name="Meinhardt L.W."/>
            <person name="Bailey B.A."/>
        </authorList>
    </citation>
    <scope>NUCLEOTIDE SEQUENCE [LARGE SCALE GENOMIC DNA]</scope>
    <source>
        <strain evidence="4 5">GH-76</strain>
    </source>
</reference>
<keyword evidence="1" id="KW-0378">Hydrolase</keyword>
<evidence type="ECO:0000313" key="4">
    <source>
        <dbReference type="EMBL" id="KAL0574466.1"/>
    </source>
</evidence>
<evidence type="ECO:0000256" key="1">
    <source>
        <dbReference type="ARBA" id="ARBA00022801"/>
    </source>
</evidence>
<proteinExistence type="inferred from homology"/>
<comment type="similarity">
    <text evidence="2">Belongs to the AB hydrolase superfamily. Epoxide hydrolase family.</text>
</comment>
<evidence type="ECO:0000313" key="5">
    <source>
        <dbReference type="Proteomes" id="UP001465976"/>
    </source>
</evidence>
<dbReference type="InterPro" id="IPR000073">
    <property type="entry name" value="AB_hydrolase_1"/>
</dbReference>
<dbReference type="Gene3D" id="3.40.50.1820">
    <property type="entry name" value="alpha/beta hydrolase"/>
    <property type="match status" value="1"/>
</dbReference>
<dbReference type="PANTHER" id="PTHR43329">
    <property type="entry name" value="EPOXIDE HYDROLASE"/>
    <property type="match status" value="1"/>
</dbReference>
<protein>
    <recommendedName>
        <fullName evidence="3">AB hydrolase-1 domain-containing protein</fullName>
    </recommendedName>
</protein>
<feature type="domain" description="AB hydrolase-1" evidence="3">
    <location>
        <begin position="30"/>
        <end position="147"/>
    </location>
</feature>
<dbReference type="Proteomes" id="UP001465976">
    <property type="component" value="Unassembled WGS sequence"/>
</dbReference>
<evidence type="ECO:0000256" key="2">
    <source>
        <dbReference type="ARBA" id="ARBA00038334"/>
    </source>
</evidence>
<dbReference type="SUPFAM" id="SSF53474">
    <property type="entry name" value="alpha/beta-Hydrolases"/>
    <property type="match status" value="1"/>
</dbReference>
<name>A0ABR3FGJ9_9AGAR</name>
<dbReference type="InterPro" id="IPR000639">
    <property type="entry name" value="Epox_hydrolase-like"/>
</dbReference>
<organism evidence="4 5">
    <name type="scientific">Marasmius crinis-equi</name>
    <dbReference type="NCBI Taxonomy" id="585013"/>
    <lineage>
        <taxon>Eukaryota</taxon>
        <taxon>Fungi</taxon>
        <taxon>Dikarya</taxon>
        <taxon>Basidiomycota</taxon>
        <taxon>Agaricomycotina</taxon>
        <taxon>Agaricomycetes</taxon>
        <taxon>Agaricomycetidae</taxon>
        <taxon>Agaricales</taxon>
        <taxon>Marasmiineae</taxon>
        <taxon>Marasmiaceae</taxon>
        <taxon>Marasmius</taxon>
    </lineage>
</organism>
<gene>
    <name evidence="4" type="ORF">V5O48_007480</name>
</gene>
<evidence type="ECO:0000259" key="3">
    <source>
        <dbReference type="Pfam" id="PF00561"/>
    </source>
</evidence>
<accession>A0ABR3FGJ9</accession>
<sequence>MDPTLYKDVVTARGFNYHYLFSPPKEGQQTLVFIHGFPSTSYEWRYQASPQVPFFKEKGYGLIVPDTLGYGGSAKPTDPALYQMSLIAKDVVDILDAEKIDQPVIIGHDWGSIITARIVQIFPERVAAFGLLVASYQVPDPQFDYEKVLAFTKETMGYELIGYWGFFNEEDAARVIEDNIEKFINIIYPDDPKLWITDLTPTGACRNYLLKKPAAPSPSWLTAEEKRNYSEALLKGGLAAPTCYYKAMLRHGKEDSETVTPEKYKTDKPAFFGAVSDNGVAIASFSIQQTKAYCQNLTVKEFQANHWVQVQRADEVNQELEAWLRGLGL</sequence>
<dbReference type="Pfam" id="PF00561">
    <property type="entry name" value="Abhydrolase_1"/>
    <property type="match status" value="1"/>
</dbReference>
<comment type="caution">
    <text evidence="4">The sequence shown here is derived from an EMBL/GenBank/DDBJ whole genome shotgun (WGS) entry which is preliminary data.</text>
</comment>